<evidence type="ECO:0000313" key="2">
    <source>
        <dbReference type="EMBL" id="KAK3517793.1"/>
    </source>
</evidence>
<name>A0AAE0UU51_9TELE</name>
<dbReference type="Proteomes" id="UP001274896">
    <property type="component" value="Unassembled WGS sequence"/>
</dbReference>
<dbReference type="Gene3D" id="3.30.470.20">
    <property type="entry name" value="ATP-grasp fold, B domain"/>
    <property type="match status" value="1"/>
</dbReference>
<reference evidence="2" key="1">
    <citation type="submission" date="2023-06" db="EMBL/GenBank/DDBJ databases">
        <title>Male Hemibagrus guttatus genome.</title>
        <authorList>
            <person name="Bian C."/>
        </authorList>
    </citation>
    <scope>NUCLEOTIDE SEQUENCE</scope>
    <source>
        <strain evidence="2">Male_cb2023</strain>
        <tissue evidence="2">Muscle</tissue>
    </source>
</reference>
<dbReference type="PANTHER" id="PTHR46088">
    <property type="entry name" value="TUBULIN--TYROSINE LIGASE-LIKE PROTEIN 12"/>
    <property type="match status" value="1"/>
</dbReference>
<dbReference type="InterPro" id="IPR027749">
    <property type="entry name" value="TTLL12"/>
</dbReference>
<evidence type="ECO:0000313" key="3">
    <source>
        <dbReference type="Proteomes" id="UP001274896"/>
    </source>
</evidence>
<accession>A0AAE0UU51</accession>
<evidence type="ECO:0000259" key="1">
    <source>
        <dbReference type="Pfam" id="PF25556"/>
    </source>
</evidence>
<sequence>MESQFMKEEEEEEYKQFLALHTAALKAAQIPPLYWKSLYYKLKHEVFDAGEVFGIMRVEEEDEDEEDAGKTSNLDHEESYKVIVTRESGLQASDPTSVYLVDHAWTYRVESARQQLIEIPGLLVRMASLMGLPFHGEAPDPDIVDLVLDNMWKFNQTYQLSQGSAEEKVPVWYIMDEFGSCLQHSSQPSCCMAPLFYAPQQIAYSVLWPLQDLENGDTTTSARISACLADISSWITAHQLKLNPSKTELLIIPGDPSPAQDLAISLSNSMISPTASARNLGVTMDNQLSFSSHVTNVTRSCRFLLYNIRRIRPFLSTQATQVLVQSLVISRLDYCNSLLAGLPLNAIRPLQMIQNAAARLVFNLPKFSHTTPLLRSLHWLPVAARIRFKTLMLAYKAKNGPAPSYLKALVTSRTAPRLLRSTSTARLVPPSLREKDEVTRDYCYGEPDSLVRKCRLFPWLPTDLEGVSDETDEPADVYYETILQENKEKLPVEVQACTVPDGKVLKVYTEMKQVLDHLKHPRFHFTEQEEEADVLWMYSHIRDYKKLSEERPHVLLNQFPCETVVTTKDCLASVARRARRGRHAPWWLPTTFNLQTELPQFIRHYLQRQDRGEDNHWICKPWNLARGLDTHITNDLNYIIRQRESTPKVVCKYLEDPVLFNREEVGLVKFDIRYMVLLRSVQPLRLYAYNVFWLRFANRPFSLDHFDDYQKHYTVMNYAEGVQLKQVHYDEFIPTFENQYAEYPWKDVERDIFKAFAELFQAASSRPAPYGIGAYPSSRAIYAIDLMLKWERAEGGNRVMQPQILEVNFNPDCARACLYHPDFYNHMFQTLFLDQADQCPVTHIV</sequence>
<dbReference type="PROSITE" id="PS51221">
    <property type="entry name" value="TTL"/>
    <property type="match status" value="1"/>
</dbReference>
<dbReference type="InterPro" id="IPR004344">
    <property type="entry name" value="TTL/TTLL_fam"/>
</dbReference>
<keyword evidence="3" id="KW-1185">Reference proteome</keyword>
<comment type="caution">
    <text evidence="2">The sequence shown here is derived from an EMBL/GenBank/DDBJ whole genome shotgun (WGS) entry which is preliminary data.</text>
</comment>
<dbReference type="PANTHER" id="PTHR46088:SF1">
    <property type="entry name" value="TUBULIN--TYROSINE LIGASE-LIKE PROTEIN 12"/>
    <property type="match status" value="1"/>
</dbReference>
<dbReference type="GO" id="GO:0005737">
    <property type="term" value="C:cytoplasm"/>
    <property type="evidence" value="ECO:0007669"/>
    <property type="project" value="TreeGrafter"/>
</dbReference>
<proteinExistence type="predicted"/>
<feature type="domain" description="Tubulin--tyrosine ligase-like protein 12 SET-like" evidence="1">
    <location>
        <begin position="431"/>
        <end position="463"/>
    </location>
</feature>
<dbReference type="EMBL" id="JAUCMX010000018">
    <property type="protein sequence ID" value="KAK3517793.1"/>
    <property type="molecule type" value="Genomic_DNA"/>
</dbReference>
<dbReference type="AlphaFoldDB" id="A0AAE0UU51"/>
<dbReference type="Pfam" id="PF25556">
    <property type="entry name" value="SET_TTL"/>
    <property type="match status" value="2"/>
</dbReference>
<organism evidence="2 3">
    <name type="scientific">Hemibagrus guttatus</name>
    <dbReference type="NCBI Taxonomy" id="175788"/>
    <lineage>
        <taxon>Eukaryota</taxon>
        <taxon>Metazoa</taxon>
        <taxon>Chordata</taxon>
        <taxon>Craniata</taxon>
        <taxon>Vertebrata</taxon>
        <taxon>Euteleostomi</taxon>
        <taxon>Actinopterygii</taxon>
        <taxon>Neopterygii</taxon>
        <taxon>Teleostei</taxon>
        <taxon>Ostariophysi</taxon>
        <taxon>Siluriformes</taxon>
        <taxon>Bagridae</taxon>
        <taxon>Hemibagrus</taxon>
    </lineage>
</organism>
<protein>
    <recommendedName>
        <fullName evidence="1">Tubulin--tyrosine ligase-like protein 12 SET-like domain-containing protein</fullName>
    </recommendedName>
</protein>
<gene>
    <name evidence="2" type="ORF">QTP70_018950</name>
</gene>
<dbReference type="InterPro" id="IPR057954">
    <property type="entry name" value="SET_TTL12"/>
</dbReference>
<dbReference type="Pfam" id="PF03133">
    <property type="entry name" value="TTL"/>
    <property type="match status" value="1"/>
</dbReference>
<feature type="domain" description="Tubulin--tyrosine ligase-like protein 12 SET-like" evidence="1">
    <location>
        <begin position="71"/>
        <end position="220"/>
    </location>
</feature>